<feature type="domain" description="DUF6570" evidence="2">
    <location>
        <begin position="1"/>
        <end position="110"/>
    </location>
</feature>
<dbReference type="Pfam" id="PF20209">
    <property type="entry name" value="DUF6570"/>
    <property type="match status" value="1"/>
</dbReference>
<organism evidence="3 4">
    <name type="scientific">Lentinula lateritia</name>
    <dbReference type="NCBI Taxonomy" id="40482"/>
    <lineage>
        <taxon>Eukaryota</taxon>
        <taxon>Fungi</taxon>
        <taxon>Dikarya</taxon>
        <taxon>Basidiomycota</taxon>
        <taxon>Agaricomycotina</taxon>
        <taxon>Agaricomycetes</taxon>
        <taxon>Agaricomycetidae</taxon>
        <taxon>Agaricales</taxon>
        <taxon>Marasmiineae</taxon>
        <taxon>Omphalotaceae</taxon>
        <taxon>Lentinula</taxon>
    </lineage>
</organism>
<dbReference type="Proteomes" id="UP001150217">
    <property type="component" value="Unassembled WGS sequence"/>
</dbReference>
<dbReference type="InterPro" id="IPR046700">
    <property type="entry name" value="DUF6570"/>
</dbReference>
<gene>
    <name evidence="3" type="ORF">C8R41DRAFT_897331</name>
</gene>
<proteinExistence type="predicted"/>
<name>A0ABQ8V5G9_9AGAR</name>
<protein>
    <recommendedName>
        <fullName evidence="2">DUF6570 domain-containing protein</fullName>
    </recommendedName>
</protein>
<reference evidence="3" key="1">
    <citation type="submission" date="2022-08" db="EMBL/GenBank/DDBJ databases">
        <title>A Global Phylogenomic Analysis of the Shiitake Genus Lentinula.</title>
        <authorList>
            <consortium name="DOE Joint Genome Institute"/>
            <person name="Sierra-Patev S."/>
            <person name="Min B."/>
            <person name="Naranjo-Ortiz M."/>
            <person name="Looney B."/>
            <person name="Konkel Z."/>
            <person name="Slot J.C."/>
            <person name="Sakamoto Y."/>
            <person name="Steenwyk J.L."/>
            <person name="Rokas A."/>
            <person name="Carro J."/>
            <person name="Camarero S."/>
            <person name="Ferreira P."/>
            <person name="Molpeceres G."/>
            <person name="Ruiz-Duenas F.J."/>
            <person name="Serrano A."/>
            <person name="Henrissat B."/>
            <person name="Drula E."/>
            <person name="Hughes K.W."/>
            <person name="Mata J.L."/>
            <person name="Ishikawa N.K."/>
            <person name="Vargas-Isla R."/>
            <person name="Ushijima S."/>
            <person name="Smith C.A."/>
            <person name="Ahrendt S."/>
            <person name="Andreopoulos W."/>
            <person name="He G."/>
            <person name="Labutti K."/>
            <person name="Lipzen A."/>
            <person name="Ng V."/>
            <person name="Riley R."/>
            <person name="Sandor L."/>
            <person name="Barry K."/>
            <person name="Martinez A.T."/>
            <person name="Xiao Y."/>
            <person name="Gibbons J.G."/>
            <person name="Terashima K."/>
            <person name="Grigoriev I.V."/>
            <person name="Hibbett D.S."/>
        </authorList>
    </citation>
    <scope>NUCLEOTIDE SEQUENCE</scope>
    <source>
        <strain evidence="3">RHP3577 ss4</strain>
    </source>
</reference>
<accession>A0ABQ8V5G9</accession>
<evidence type="ECO:0000256" key="1">
    <source>
        <dbReference type="SAM" id="MobiDB-lite"/>
    </source>
</evidence>
<sequence length="283" mass="32057">MISRCRAKSWIIQLKEADEIANKTTQRGLKGNIIVYPQKPTALAKILPPSLDELTAPICVIFVGSSRPSEEWLRNKAKPLTARPKVVRDALIWLKSHNKWYKDIIIDYDFLATLPDQFVLPVHVECVESGKSADSLTAGYDPTHSTSSYPTVERGTSENHDEEVIFESVVIADVDANATMNELRAAAMRHIKFKGGSYIEIPHDTEPMNEFFNPSLFPMIYPTLFPYGIGGFEDYSRSEPVSLKRHQVSLHQSHPVQSQLFPNDLQKVIWFHSETQKNALCFN</sequence>
<evidence type="ECO:0000313" key="3">
    <source>
        <dbReference type="EMBL" id="KAJ4475408.1"/>
    </source>
</evidence>
<feature type="region of interest" description="Disordered" evidence="1">
    <location>
        <begin position="135"/>
        <end position="157"/>
    </location>
</feature>
<evidence type="ECO:0000313" key="4">
    <source>
        <dbReference type="Proteomes" id="UP001150217"/>
    </source>
</evidence>
<evidence type="ECO:0000259" key="2">
    <source>
        <dbReference type="Pfam" id="PF20209"/>
    </source>
</evidence>
<dbReference type="EMBL" id="JANVFT010000074">
    <property type="protein sequence ID" value="KAJ4475408.1"/>
    <property type="molecule type" value="Genomic_DNA"/>
</dbReference>
<comment type="caution">
    <text evidence="3">The sequence shown here is derived from an EMBL/GenBank/DDBJ whole genome shotgun (WGS) entry which is preliminary data.</text>
</comment>
<keyword evidence="4" id="KW-1185">Reference proteome</keyword>